<evidence type="ECO:0000313" key="6">
    <source>
        <dbReference type="EMBL" id="EHJ36143.1"/>
    </source>
</evidence>
<dbReference type="InterPro" id="IPR001279">
    <property type="entry name" value="Metallo-B-lactamas"/>
</dbReference>
<dbReference type="Proteomes" id="UP000004407">
    <property type="component" value="Unassembled WGS sequence"/>
</dbReference>
<dbReference type="PATRIC" id="fig|1002367.3.peg.2268"/>
<dbReference type="GO" id="GO:0046872">
    <property type="term" value="F:metal ion binding"/>
    <property type="evidence" value="ECO:0007669"/>
    <property type="project" value="UniProtKB-KW"/>
</dbReference>
<evidence type="ECO:0000256" key="3">
    <source>
        <dbReference type="ARBA" id="ARBA00022801"/>
    </source>
</evidence>
<dbReference type="SMART" id="SM00849">
    <property type="entry name" value="Lactamase_B"/>
    <property type="match status" value="1"/>
</dbReference>
<name>G6B1N8_9BACT</name>
<dbReference type="AlphaFoldDB" id="G6B1N8"/>
<dbReference type="GO" id="GO:0016787">
    <property type="term" value="F:hydrolase activity"/>
    <property type="evidence" value="ECO:0007669"/>
    <property type="project" value="UniProtKB-KW"/>
</dbReference>
<reference evidence="6 7" key="1">
    <citation type="submission" date="2011-08" db="EMBL/GenBank/DDBJ databases">
        <authorList>
            <person name="Weinstock G."/>
            <person name="Sodergren E."/>
            <person name="Clifton S."/>
            <person name="Fulton L."/>
            <person name="Fulton B."/>
            <person name="Courtney L."/>
            <person name="Fronick C."/>
            <person name="Harrison M."/>
            <person name="Strong C."/>
            <person name="Farmer C."/>
            <person name="Delahaunty K."/>
            <person name="Markovic C."/>
            <person name="Hall O."/>
            <person name="Minx P."/>
            <person name="Tomlinson C."/>
            <person name="Mitreva M."/>
            <person name="Hou S."/>
            <person name="Chen J."/>
            <person name="Wollam A."/>
            <person name="Pepin K.H."/>
            <person name="Johnson M."/>
            <person name="Bhonagiri V."/>
            <person name="Zhang X."/>
            <person name="Suruliraj S."/>
            <person name="Warren W."/>
            <person name="Chinwalla A."/>
            <person name="Mardis E.R."/>
            <person name="Wilson R.K."/>
        </authorList>
    </citation>
    <scope>NUCLEOTIDE SEQUENCE [LARGE SCALE GENOMIC DNA]</scope>
    <source>
        <strain evidence="6 7">DSM 18206</strain>
    </source>
</reference>
<dbReference type="PANTHER" id="PTHR46233:SF3">
    <property type="entry name" value="HYDROXYACYLGLUTATHIONE HYDROLASE GLOC"/>
    <property type="match status" value="1"/>
</dbReference>
<evidence type="ECO:0000256" key="2">
    <source>
        <dbReference type="ARBA" id="ARBA00022723"/>
    </source>
</evidence>
<keyword evidence="3" id="KW-0378">Hydrolase</keyword>
<dbReference type="InterPro" id="IPR036866">
    <property type="entry name" value="RibonucZ/Hydroxyglut_hydro"/>
</dbReference>
<gene>
    <name evidence="6" type="ORF">HMPREF0673_02813</name>
</gene>
<evidence type="ECO:0000259" key="5">
    <source>
        <dbReference type="SMART" id="SM00849"/>
    </source>
</evidence>
<comment type="cofactor">
    <cofactor evidence="1">
        <name>Zn(2+)</name>
        <dbReference type="ChEBI" id="CHEBI:29105"/>
    </cofactor>
</comment>
<proteinExistence type="predicted"/>
<keyword evidence="2" id="KW-0479">Metal-binding</keyword>
<protein>
    <submittedName>
        <fullName evidence="6">Metallo-beta-lactamase domain protein</fullName>
    </submittedName>
</protein>
<comment type="caution">
    <text evidence="6">The sequence shown here is derived from an EMBL/GenBank/DDBJ whole genome shotgun (WGS) entry which is preliminary data.</text>
</comment>
<sequence length="213" mass="23592">MLKIETFTCNMLQENCYVVSDETKECVIIDCGAYTEAEKLAIEKYINENELRPVHLIATHGHLDHNFGDAFITSTYGLPLELDASDEAYVRAADKQAALFGIALTEPIASDIKPFTAGAHLKFGSHDIEVIETPGHSMGSVVLYIKDERVAFTGDTLFRGSIGRTDFEGGSMLMIIQSLRMFVQFPDDITLLPGHGPKTTMGYELAHNPYLDR</sequence>
<organism evidence="6 7">
    <name type="scientific">Leyella stercorea DSM 18206</name>
    <dbReference type="NCBI Taxonomy" id="1002367"/>
    <lineage>
        <taxon>Bacteria</taxon>
        <taxon>Pseudomonadati</taxon>
        <taxon>Bacteroidota</taxon>
        <taxon>Bacteroidia</taxon>
        <taxon>Bacteroidales</taxon>
        <taxon>Prevotellaceae</taxon>
        <taxon>Leyella</taxon>
    </lineage>
</organism>
<dbReference type="eggNOG" id="COG0491">
    <property type="taxonomic scope" value="Bacteria"/>
</dbReference>
<dbReference type="GeneID" id="78338525"/>
<feature type="domain" description="Metallo-beta-lactamase" evidence="5">
    <location>
        <begin position="13"/>
        <end position="195"/>
    </location>
</feature>
<dbReference type="Pfam" id="PF00753">
    <property type="entry name" value="Lactamase_B"/>
    <property type="match status" value="1"/>
</dbReference>
<evidence type="ECO:0000256" key="4">
    <source>
        <dbReference type="ARBA" id="ARBA00022833"/>
    </source>
</evidence>
<dbReference type="PANTHER" id="PTHR46233">
    <property type="entry name" value="HYDROXYACYLGLUTATHIONE HYDROLASE GLOC"/>
    <property type="match status" value="1"/>
</dbReference>
<accession>G6B1N8</accession>
<keyword evidence="4" id="KW-0862">Zinc</keyword>
<dbReference type="Gene3D" id="3.60.15.10">
    <property type="entry name" value="Ribonuclease Z/Hydroxyacylglutathione hydrolase-like"/>
    <property type="match status" value="1"/>
</dbReference>
<dbReference type="HOGENOM" id="CLU_030571_5_3_10"/>
<dbReference type="RefSeq" id="WP_007903002.1">
    <property type="nucleotide sequence ID" value="NZ_JH379471.1"/>
</dbReference>
<dbReference type="CDD" id="cd06262">
    <property type="entry name" value="metallo-hydrolase-like_MBL-fold"/>
    <property type="match status" value="1"/>
</dbReference>
<dbReference type="EMBL" id="AFZZ01000248">
    <property type="protein sequence ID" value="EHJ36143.1"/>
    <property type="molecule type" value="Genomic_DNA"/>
</dbReference>
<dbReference type="SUPFAM" id="SSF56281">
    <property type="entry name" value="Metallo-hydrolase/oxidoreductase"/>
    <property type="match status" value="1"/>
</dbReference>
<dbReference type="InterPro" id="IPR051453">
    <property type="entry name" value="MBL_Glyoxalase_II"/>
</dbReference>
<evidence type="ECO:0000256" key="1">
    <source>
        <dbReference type="ARBA" id="ARBA00001947"/>
    </source>
</evidence>
<evidence type="ECO:0000313" key="7">
    <source>
        <dbReference type="Proteomes" id="UP000004407"/>
    </source>
</evidence>